<dbReference type="AlphaFoldDB" id="A0A833E3D4"/>
<keyword evidence="1" id="KW-0472">Membrane</keyword>
<keyword evidence="1" id="KW-1133">Transmembrane helix</keyword>
<evidence type="ECO:0000256" key="1">
    <source>
        <dbReference type="SAM" id="Phobius"/>
    </source>
</evidence>
<evidence type="ECO:0000313" key="2">
    <source>
        <dbReference type="EMBL" id="HIP88494.1"/>
    </source>
</evidence>
<organism evidence="2 3">
    <name type="scientific">Thermococcus paralvinellae</name>
    <dbReference type="NCBI Taxonomy" id="582419"/>
    <lineage>
        <taxon>Archaea</taxon>
        <taxon>Methanobacteriati</taxon>
        <taxon>Methanobacteriota</taxon>
        <taxon>Thermococci</taxon>
        <taxon>Thermococcales</taxon>
        <taxon>Thermococcaceae</taxon>
        <taxon>Thermococcus</taxon>
    </lineage>
</organism>
<reference evidence="2" key="1">
    <citation type="journal article" date="2020" name="ISME J.">
        <title>Gammaproteobacteria mediating utilization of methyl-, sulfur- and petroleum organic compounds in deep ocean hydrothermal plumes.</title>
        <authorList>
            <person name="Zhou Z."/>
            <person name="Liu Y."/>
            <person name="Pan J."/>
            <person name="Cron B.R."/>
            <person name="Toner B.M."/>
            <person name="Anantharaman K."/>
            <person name="Breier J.A."/>
            <person name="Dick G.J."/>
            <person name="Li M."/>
        </authorList>
    </citation>
    <scope>NUCLEOTIDE SEQUENCE</scope>
    <source>
        <strain evidence="2">SZUA-1476</strain>
    </source>
</reference>
<dbReference type="EMBL" id="DQUR01000021">
    <property type="protein sequence ID" value="HIP88494.1"/>
    <property type="molecule type" value="Genomic_DNA"/>
</dbReference>
<comment type="caution">
    <text evidence="2">The sequence shown here is derived from an EMBL/GenBank/DDBJ whole genome shotgun (WGS) entry which is preliminary data.</text>
</comment>
<feature type="transmembrane region" description="Helical" evidence="1">
    <location>
        <begin position="12"/>
        <end position="29"/>
    </location>
</feature>
<gene>
    <name evidence="2" type="ORF">EYH24_00600</name>
</gene>
<protein>
    <submittedName>
        <fullName evidence="2">Uncharacterized protein</fullName>
    </submittedName>
</protein>
<proteinExistence type="predicted"/>
<name>A0A833E3D4_9EURY</name>
<accession>A0A833E3D4</accession>
<evidence type="ECO:0000313" key="3">
    <source>
        <dbReference type="Proteomes" id="UP000653692"/>
    </source>
</evidence>
<dbReference type="Proteomes" id="UP000653692">
    <property type="component" value="Unassembled WGS sequence"/>
</dbReference>
<keyword evidence="1" id="KW-0812">Transmembrane</keyword>
<sequence>MEGVPMNKRFYFVVLCCIFLIFYFSRLVFTPGLVPVEDINADKLLARTDETYPYLVVIQNNRISILNKTTKETLFTYTFKEPESGYKFLSDGILLYGYYPDGFVSCEVLFLDYNLSLRWKIISRSNTSGKYLIILPQSSEEFNGYILMLGGVRRDFEVDKGLLLFNKSNGKLVKVIPVYGEDLKVVKNRAYILRLNYTLGHAKEVWYEILMYDLGKGRFVKAVKTPAEVKYGEMFYAQLIEGEKYIGLHFSDKSQASDAIDKVCVYNLDLKLIDCLTFEYHEESYQDIYPKLISNVWIIGDYLILQRNSGEKEVYKINDV</sequence>